<organism evidence="1 2">
    <name type="scientific">Corynebacterium liangguodongii</name>
    <dbReference type="NCBI Taxonomy" id="2079535"/>
    <lineage>
        <taxon>Bacteria</taxon>
        <taxon>Bacillati</taxon>
        <taxon>Actinomycetota</taxon>
        <taxon>Actinomycetes</taxon>
        <taxon>Mycobacteriales</taxon>
        <taxon>Corynebacteriaceae</taxon>
        <taxon>Corynebacterium</taxon>
    </lineage>
</organism>
<dbReference type="GO" id="GO:0004806">
    <property type="term" value="F:triacylglycerol lipase activity"/>
    <property type="evidence" value="ECO:0007669"/>
    <property type="project" value="InterPro"/>
</dbReference>
<dbReference type="EMBL" id="CP026948">
    <property type="protein sequence ID" value="AWB85143.1"/>
    <property type="molecule type" value="Genomic_DNA"/>
</dbReference>
<name>A0A2S0WHA2_9CORY</name>
<dbReference type="Pfam" id="PF03583">
    <property type="entry name" value="LIP"/>
    <property type="match status" value="1"/>
</dbReference>
<dbReference type="Proteomes" id="UP000244754">
    <property type="component" value="Chromosome"/>
</dbReference>
<gene>
    <name evidence="1" type="ORF">C3E79_09350</name>
</gene>
<dbReference type="PANTHER" id="PTHR34853:SF1">
    <property type="entry name" value="LIPASE 5"/>
    <property type="match status" value="1"/>
</dbReference>
<dbReference type="SUPFAM" id="SSF53474">
    <property type="entry name" value="alpha/beta-Hydrolases"/>
    <property type="match status" value="1"/>
</dbReference>
<dbReference type="Gene3D" id="1.10.260.130">
    <property type="match status" value="1"/>
</dbReference>
<dbReference type="AlphaFoldDB" id="A0A2S0WHA2"/>
<keyword evidence="2" id="KW-1185">Reference proteome</keyword>
<evidence type="ECO:0000313" key="2">
    <source>
        <dbReference type="Proteomes" id="UP000244754"/>
    </source>
</evidence>
<reference evidence="2" key="1">
    <citation type="submission" date="2018-01" db="EMBL/GenBank/DDBJ databases">
        <authorList>
            <person name="Li J."/>
        </authorList>
    </citation>
    <scope>NUCLEOTIDE SEQUENCE [LARGE SCALE GENOMIC DNA]</scope>
    <source>
        <strain evidence="2">2184</strain>
    </source>
</reference>
<sequence>MNFARHLTTTGLAAVLGLSALATPAADAQDLSSGLNHAVNTPTDAPIAGYDPFYDDPVPPEQLGSPGTMLRTKPAPHLLNVLGPDFPGHAKKILYTSTTVHGDPVATSGFVIEPANPWRGNGPTPTVVFAPGTRGSGDACAPSRGPWMTAQFNTTNGALGLNYELHSYEAAALLGMRVVVVDYIGLGTPGAHTYVLHDEEAHAVLDAARAVVPAGDPIAFYGYSQGGGAAAAAAELAPSYAPELNIKGTYAGAPPADLLATLDGVDNSAITAVLGYAANGWGERYPEIRDYFSSHANQQGRQFFAATSDSCITVDALRWQGTHTATLTTSGESLGTLLRNDPRMTKLFVDQHLGTVAPPTPIMVSTPGNDDLVPSGQVTQLARDYCAAGAQVTYLNENIPPLSPGTKLGANHAAGVLTQLGGSFMWILDRFNGVPMQSNCGTF</sequence>
<evidence type="ECO:0000313" key="1">
    <source>
        <dbReference type="EMBL" id="AWB85143.1"/>
    </source>
</evidence>
<proteinExistence type="predicted"/>
<accession>A0A2S0WHA2</accession>
<dbReference type="PANTHER" id="PTHR34853">
    <property type="match status" value="1"/>
</dbReference>
<dbReference type="InterPro" id="IPR005152">
    <property type="entry name" value="Lipase_secreted"/>
</dbReference>
<dbReference type="PIRSF" id="PIRSF029171">
    <property type="entry name" value="Esterase_LipA"/>
    <property type="match status" value="1"/>
</dbReference>
<dbReference type="RefSeq" id="WP_108405150.1">
    <property type="nucleotide sequence ID" value="NZ_CP026948.1"/>
</dbReference>
<dbReference type="GO" id="GO:0016042">
    <property type="term" value="P:lipid catabolic process"/>
    <property type="evidence" value="ECO:0007669"/>
    <property type="project" value="InterPro"/>
</dbReference>
<protein>
    <submittedName>
        <fullName evidence="1">Lipase</fullName>
    </submittedName>
</protein>
<dbReference type="InterPro" id="IPR029058">
    <property type="entry name" value="AB_hydrolase_fold"/>
</dbReference>
<dbReference type="KEGG" id="clia:C3E79_09350"/>
<dbReference type="OrthoDB" id="9798122at2"/>
<dbReference type="Gene3D" id="3.40.50.1820">
    <property type="entry name" value="alpha/beta hydrolase"/>
    <property type="match status" value="1"/>
</dbReference>